<dbReference type="OrthoDB" id="7441394at2759"/>
<feature type="transmembrane region" description="Helical" evidence="1">
    <location>
        <begin position="72"/>
        <end position="96"/>
    </location>
</feature>
<proteinExistence type="predicted"/>
<evidence type="ECO:0000313" key="3">
    <source>
        <dbReference type="RefSeq" id="XP_035437971.2"/>
    </source>
</evidence>
<reference evidence="3" key="1">
    <citation type="submission" date="2025-08" db="UniProtKB">
        <authorList>
            <consortium name="RefSeq"/>
        </authorList>
    </citation>
    <scope>IDENTIFICATION</scope>
    <source>
        <tissue evidence="3">Whole larval tissue</tissue>
    </source>
</reference>
<keyword evidence="2" id="KW-1185">Reference proteome</keyword>
<accession>A0A9R0D2I1</accession>
<dbReference type="Proteomes" id="UP000829999">
    <property type="component" value="Chromosome 6"/>
</dbReference>
<dbReference type="GeneID" id="118267837"/>
<dbReference type="RefSeq" id="XP_035437971.2">
    <property type="nucleotide sequence ID" value="XM_035582078.2"/>
</dbReference>
<feature type="transmembrane region" description="Helical" evidence="1">
    <location>
        <begin position="132"/>
        <end position="156"/>
    </location>
</feature>
<evidence type="ECO:0000256" key="1">
    <source>
        <dbReference type="SAM" id="Phobius"/>
    </source>
</evidence>
<organism evidence="2 3">
    <name type="scientific">Spodoptera frugiperda</name>
    <name type="common">Fall armyworm</name>
    <dbReference type="NCBI Taxonomy" id="7108"/>
    <lineage>
        <taxon>Eukaryota</taxon>
        <taxon>Metazoa</taxon>
        <taxon>Ecdysozoa</taxon>
        <taxon>Arthropoda</taxon>
        <taxon>Hexapoda</taxon>
        <taxon>Insecta</taxon>
        <taxon>Pterygota</taxon>
        <taxon>Neoptera</taxon>
        <taxon>Endopterygota</taxon>
        <taxon>Lepidoptera</taxon>
        <taxon>Glossata</taxon>
        <taxon>Ditrysia</taxon>
        <taxon>Noctuoidea</taxon>
        <taxon>Noctuidae</taxon>
        <taxon>Amphipyrinae</taxon>
        <taxon>Spodoptera</taxon>
    </lineage>
</organism>
<keyword evidence="1" id="KW-0472">Membrane</keyword>
<feature type="transmembrane region" description="Helical" evidence="1">
    <location>
        <begin position="12"/>
        <end position="41"/>
    </location>
</feature>
<gene>
    <name evidence="3" type="primary">LOC118267837</name>
</gene>
<evidence type="ECO:0000313" key="2">
    <source>
        <dbReference type="Proteomes" id="UP000829999"/>
    </source>
</evidence>
<dbReference type="AlphaFoldDB" id="A0A9R0D2I1"/>
<sequence>MCTSEKCCFGVPLNIGCIIVGIISGILSIILFSMSTLFFILEIGVHKKEVTEESVHFAKYLGLYLNSSSVHIILSITVIISLLWMMFSILLILGILRNNANFVLSHFLFGTMMNIISMLSALLVLLQSLESWKLSFILFAWSFLHIHFLVVIYTAYDLMNKGKDFSFNQRADDEDLLADYFDDNLDSL</sequence>
<feature type="transmembrane region" description="Helical" evidence="1">
    <location>
        <begin position="103"/>
        <end position="126"/>
    </location>
</feature>
<keyword evidence="1" id="KW-0812">Transmembrane</keyword>
<name>A0A9R0D2I1_SPOFR</name>
<keyword evidence="1" id="KW-1133">Transmembrane helix</keyword>
<protein>
    <submittedName>
        <fullName evidence="3">Uncharacterized protein LOC118267837</fullName>
    </submittedName>
</protein>